<evidence type="ECO:0000313" key="2">
    <source>
        <dbReference type="EMBL" id="MDX3041236.1"/>
    </source>
</evidence>
<feature type="region of interest" description="Disordered" evidence="1">
    <location>
        <begin position="339"/>
        <end position="377"/>
    </location>
</feature>
<evidence type="ECO:0000313" key="3">
    <source>
        <dbReference type="Proteomes" id="UP001282474"/>
    </source>
</evidence>
<evidence type="ECO:0000256" key="1">
    <source>
        <dbReference type="SAM" id="MobiDB-lite"/>
    </source>
</evidence>
<organism evidence="2 3">
    <name type="scientific">Streptomyces caniscabiei</name>
    <dbReference type="NCBI Taxonomy" id="2746961"/>
    <lineage>
        <taxon>Bacteria</taxon>
        <taxon>Bacillati</taxon>
        <taxon>Actinomycetota</taxon>
        <taxon>Actinomycetes</taxon>
        <taxon>Kitasatosporales</taxon>
        <taxon>Streptomycetaceae</taxon>
        <taxon>Streptomyces</taxon>
    </lineage>
</organism>
<protein>
    <recommendedName>
        <fullName evidence="4">Competence protein CoiA-like protein</fullName>
    </recommendedName>
</protein>
<gene>
    <name evidence="2" type="ORF">PV383_29190</name>
</gene>
<dbReference type="RefSeq" id="WP_193379989.1">
    <property type="nucleotide sequence ID" value="NZ_JABXWF010000016.1"/>
</dbReference>
<sequence length="777" mass="84623">MVSPTSEEDTRKVQTAVIGQAESDWPVFLPYDHDDFDRFMRGRTRDDFYCGVLLGGCGKKLTPKRYTEKKCHFAHRPPVHCRRTETGEASADHLYIGQALRRWLVRHGYQDAEVTYLDPGAVHGGAVEVQFGQGRSRVIRVQMARLSLREWQETRERLSGRHTHVHWAYGPYCGLSHNEVDAAGHAIRISCRTEGETREVYVGTQYPDNSLAWSTLTECRLSDAGIITPRLDAEAPASSTPDPTPMPVAFPLAPGTIAFTAAIELPASQTELDGPAVRLYEADLQPLGSAVVRARIALPDDHPAPPPHQLHVIYSSARLLPLTEAAPSDTAWLIHADGASPLPQQTDSRWPDLRPASPPYEPPPPAPTTTEPAVPAPHPLPLGEAETIRVFRSRLGDVARTRGLINWETLISHAGAAPGDITPEERVRLLVAVDHPRADGKPVLSALVNPALVPAAPAPYLAEVLAGLGWRADLSEAKVREIWERERRTAYALAESSPAQQQPSAGRSEAKAGTDHVLTEARLVARLREHLEVVAKGRGIIKWSTLLKKQHISPSTLSDEDRIRLLAAVDRSYVPGRRMLSALVKADGQTPGPAPFFGDLLAALGWQPNAATPTVEAAWRTAVDHAYARGTQAVPVARTAPAEEDRVRWSKLGTTKGAVVVAVRRALIDAARRQVCVGWHTLAAAAGLKPTDLTDRAREAILVSVDSPPTYGVLLSSLVVASEHTPVPYFDAILKRLGRPHGLRPIELGQLRKTEQARAFAAYSAAADTSNGPKERT</sequence>
<dbReference type="Proteomes" id="UP001282474">
    <property type="component" value="Unassembled WGS sequence"/>
</dbReference>
<feature type="region of interest" description="Disordered" evidence="1">
    <location>
        <begin position="493"/>
        <end position="513"/>
    </location>
</feature>
<feature type="compositionally biased region" description="Pro residues" evidence="1">
    <location>
        <begin position="356"/>
        <end position="367"/>
    </location>
</feature>
<reference evidence="2 3" key="1">
    <citation type="journal article" date="2023" name="Microb. Genom.">
        <title>Mesoterricola silvestris gen. nov., sp. nov., Mesoterricola sediminis sp. nov., Geothrix oryzae sp. nov., Geothrix edaphica sp. nov., Geothrix rubra sp. nov., and Geothrix limicola sp. nov., six novel members of Acidobacteriota isolated from soils.</title>
        <authorList>
            <person name="Weisberg A.J."/>
            <person name="Pearce E."/>
            <person name="Kramer C.G."/>
            <person name="Chang J.H."/>
            <person name="Clarke C.R."/>
        </authorList>
    </citation>
    <scope>NUCLEOTIDE SEQUENCE [LARGE SCALE GENOMIC DNA]</scope>
    <source>
        <strain evidence="2 3">NE20-4-1</strain>
    </source>
</reference>
<comment type="caution">
    <text evidence="2">The sequence shown here is derived from an EMBL/GenBank/DDBJ whole genome shotgun (WGS) entry which is preliminary data.</text>
</comment>
<keyword evidence="3" id="KW-1185">Reference proteome</keyword>
<accession>A0ABU4MUR8</accession>
<evidence type="ECO:0008006" key="4">
    <source>
        <dbReference type="Google" id="ProtNLM"/>
    </source>
</evidence>
<dbReference type="EMBL" id="JARAWJ010000025">
    <property type="protein sequence ID" value="MDX3041236.1"/>
    <property type="molecule type" value="Genomic_DNA"/>
</dbReference>
<proteinExistence type="predicted"/>
<name>A0ABU4MUR8_9ACTN</name>